<feature type="domain" description="PBP" evidence="1">
    <location>
        <begin position="144"/>
        <end position="327"/>
    </location>
</feature>
<dbReference type="Gene3D" id="3.40.190.290">
    <property type="match status" value="1"/>
</dbReference>
<sequence>MPISKTAHKIDIVPTWSFRDDQGRTLDPQLFILLRHIEKDKKLTSAAAKAGISYRHAWNQLNKWADFFGTPLVELEKGRGARLTALGDKLLWAEKRVIARLEPQLDNITSELNLELSRLLEGSRPSLRLHASHGYAVELLPRFAQGFELDLQYRHGQEALASLAREQCDMAGFHLPVEAIDSQMRAQAQKLLKPRAHRIIRFITRQQGLMVQPGNPLNITSINDLAREDIRFINREPGSGTRQLLEALMHRASIEVNEWLDSSGVEYTHSAIAAHVAAGMADTGFGVQAAASQFGLDFIPLAQEQYLLACHQRTLGMPAVKTLLSNLQSEAFSNEVDKLPGYRAEQSGEICMPDEILSGESGI</sequence>
<dbReference type="PANTHER" id="PTHR38431:SF1">
    <property type="entry name" value="BLL2305 PROTEIN"/>
    <property type="match status" value="1"/>
</dbReference>
<dbReference type="Gene3D" id="1.10.10.10">
    <property type="entry name" value="Winged helix-like DNA-binding domain superfamily/Winged helix DNA-binding domain"/>
    <property type="match status" value="1"/>
</dbReference>
<gene>
    <name evidence="2" type="ORF">SAMN05444390_10350</name>
</gene>
<protein>
    <submittedName>
        <fullName evidence="2">ModE molybdate transport repressor domain-containing protein</fullName>
    </submittedName>
</protein>
<evidence type="ECO:0000259" key="1">
    <source>
        <dbReference type="Pfam" id="PF12727"/>
    </source>
</evidence>
<organism evidence="2 3">
    <name type="scientific">Marinobacterium lutimaris</name>
    <dbReference type="NCBI Taxonomy" id="568106"/>
    <lineage>
        <taxon>Bacteria</taxon>
        <taxon>Pseudomonadati</taxon>
        <taxon>Pseudomonadota</taxon>
        <taxon>Gammaproteobacteria</taxon>
        <taxon>Oceanospirillales</taxon>
        <taxon>Oceanospirillaceae</taxon>
        <taxon>Marinobacterium</taxon>
    </lineage>
</organism>
<dbReference type="InterPro" id="IPR036390">
    <property type="entry name" value="WH_DNA-bd_sf"/>
</dbReference>
<dbReference type="AlphaFoldDB" id="A0A1H6C1N0"/>
<proteinExistence type="predicted"/>
<dbReference type="RefSeq" id="WP_104003917.1">
    <property type="nucleotide sequence ID" value="NZ_FNVQ01000003.1"/>
</dbReference>
<evidence type="ECO:0000313" key="2">
    <source>
        <dbReference type="EMBL" id="SEG66266.1"/>
    </source>
</evidence>
<accession>A0A1H6C1N0</accession>
<dbReference type="Pfam" id="PF12727">
    <property type="entry name" value="PBP_like"/>
    <property type="match status" value="1"/>
</dbReference>
<dbReference type="Proteomes" id="UP000236745">
    <property type="component" value="Unassembled WGS sequence"/>
</dbReference>
<name>A0A1H6C1N0_9GAMM</name>
<dbReference type="EMBL" id="FNVQ01000003">
    <property type="protein sequence ID" value="SEG66266.1"/>
    <property type="molecule type" value="Genomic_DNA"/>
</dbReference>
<reference evidence="2 3" key="1">
    <citation type="submission" date="2016-10" db="EMBL/GenBank/DDBJ databases">
        <authorList>
            <person name="de Groot N.N."/>
        </authorList>
    </citation>
    <scope>NUCLEOTIDE SEQUENCE [LARGE SCALE GENOMIC DNA]</scope>
    <source>
        <strain evidence="2 3">DSM 22012</strain>
    </source>
</reference>
<evidence type="ECO:0000313" key="3">
    <source>
        <dbReference type="Proteomes" id="UP000236745"/>
    </source>
</evidence>
<dbReference type="SUPFAM" id="SSF46785">
    <property type="entry name" value="Winged helix' DNA-binding domain"/>
    <property type="match status" value="1"/>
</dbReference>
<dbReference type="InterPro" id="IPR024370">
    <property type="entry name" value="PBP_domain"/>
</dbReference>
<dbReference type="PANTHER" id="PTHR38431">
    <property type="entry name" value="BLL2305 PROTEIN"/>
    <property type="match status" value="1"/>
</dbReference>
<dbReference type="InterPro" id="IPR036388">
    <property type="entry name" value="WH-like_DNA-bd_sf"/>
</dbReference>
<keyword evidence="3" id="KW-1185">Reference proteome</keyword>
<dbReference type="OrthoDB" id="9805928at2"/>
<dbReference type="SUPFAM" id="SSF53850">
    <property type="entry name" value="Periplasmic binding protein-like II"/>
    <property type="match status" value="1"/>
</dbReference>